<dbReference type="PANTHER" id="PTHR11686:SF19">
    <property type="entry name" value="GLUTATHIONE HYDROLASE 5 PROENZYME"/>
    <property type="match status" value="1"/>
</dbReference>
<dbReference type="GO" id="GO:0036374">
    <property type="term" value="F:glutathione hydrolase activity"/>
    <property type="evidence" value="ECO:0007669"/>
    <property type="project" value="UniProtKB-UniRule"/>
</dbReference>
<name>A0A3B3QQ83_9TELE</name>
<dbReference type="OrthoDB" id="1081007at2759"/>
<feature type="binding site" evidence="3">
    <location>
        <begin position="436"/>
        <end position="437"/>
    </location>
    <ligand>
        <name>L-glutamate</name>
        <dbReference type="ChEBI" id="CHEBI:29985"/>
    </ligand>
</feature>
<dbReference type="GO" id="GO:0002951">
    <property type="term" value="F:leukotriene-C(4) hydrolase"/>
    <property type="evidence" value="ECO:0007669"/>
    <property type="project" value="TreeGrafter"/>
</dbReference>
<dbReference type="STRING" id="1676925.ENSPKIP00000007606"/>
<sequence length="553" mass="60175">MAGSQRRRCLCVSLALLALIAVVILCGSLLGRQSCSVGLFKRGAVAADSGTCSKIGRDILQQGGSAVDGAIAALLCTSIINPQSMGLGGGSIFTVREKSGRVRVVIARETTPVGARADLLKECPLKGKTDSQWIGIPGELRGYEWVHQRYGRLTWASLFQPTIRLARQGVPLSPIMNRFQEFHELEETSPLRKLFSHKNNTLLKVGDTVKFEKLADTLEIIAKEGASAFYTGPLAKDLVQDVRDAGGTLSMEDLKSYTVKDVDPWSIKVGDYTMYFPPPPSGGAFLSFILNIMKGFNLDSFSILGKQKTLTYHRYIEACKFANSRRSDIRDPAFVSDKNAFQMTTEELADRVRLMISSNRTYDLSYYNITPSGDQVGTTHLSVLDEEGTAVSVTSSINNVLGSKIYSPKTGVILNNQLRDFCGYADSISTGERPPSSMTPAIFLSETSSRMLLIGASGGSMILAGVAQTIMNHLWFGMNLKDAISTPIVYVDQKNTVKFEPKFDQNVSKALEALGHTVGNQSYFYNVVNAISKVGPCIEAVSDSRKLGEAAGY</sequence>
<dbReference type="EC" id="2.3.2.2" evidence="4"/>
<dbReference type="InterPro" id="IPR043138">
    <property type="entry name" value="GGT_lsub"/>
</dbReference>
<keyword evidence="4" id="KW-0012">Acyltransferase</keyword>
<organism evidence="5 6">
    <name type="scientific">Paramormyrops kingsleyae</name>
    <dbReference type="NCBI Taxonomy" id="1676925"/>
    <lineage>
        <taxon>Eukaryota</taxon>
        <taxon>Metazoa</taxon>
        <taxon>Chordata</taxon>
        <taxon>Craniata</taxon>
        <taxon>Vertebrata</taxon>
        <taxon>Euteleostomi</taxon>
        <taxon>Actinopterygii</taxon>
        <taxon>Neopterygii</taxon>
        <taxon>Teleostei</taxon>
        <taxon>Osteoglossocephala</taxon>
        <taxon>Osteoglossomorpha</taxon>
        <taxon>Osteoglossiformes</taxon>
        <taxon>Mormyridae</taxon>
        <taxon>Paramormyrops</taxon>
    </lineage>
</organism>
<dbReference type="SUPFAM" id="SSF56235">
    <property type="entry name" value="N-terminal nucleophile aminohydrolases (Ntn hydrolases)"/>
    <property type="match status" value="1"/>
</dbReference>
<evidence type="ECO:0000256" key="4">
    <source>
        <dbReference type="RuleBase" id="RU368068"/>
    </source>
</evidence>
<dbReference type="FunFam" id="1.10.246.130:FF:000001">
    <property type="entry name" value="Gamma-glutamyltransferase 5 isoform 1"/>
    <property type="match status" value="1"/>
</dbReference>
<dbReference type="Gene3D" id="1.10.246.130">
    <property type="match status" value="1"/>
</dbReference>
<accession>A0A3B3QQ83</accession>
<feature type="active site" description="Nucleophile" evidence="2">
    <location>
        <position position="378"/>
    </location>
</feature>
<dbReference type="PRINTS" id="PR01210">
    <property type="entry name" value="GGTRANSPTASE"/>
</dbReference>
<feature type="binding site" evidence="3">
    <location>
        <position position="459"/>
    </location>
    <ligand>
        <name>L-glutamate</name>
        <dbReference type="ChEBI" id="CHEBI:29985"/>
    </ligand>
</feature>
<dbReference type="GO" id="GO:0006751">
    <property type="term" value="P:glutathione catabolic process"/>
    <property type="evidence" value="ECO:0007669"/>
    <property type="project" value="UniProtKB-UniRule"/>
</dbReference>
<feature type="binding site" evidence="3">
    <location>
        <position position="420"/>
    </location>
    <ligand>
        <name>L-glutamate</name>
        <dbReference type="ChEBI" id="CHEBI:29985"/>
    </ligand>
</feature>
<dbReference type="PANTHER" id="PTHR11686">
    <property type="entry name" value="GAMMA GLUTAMYL TRANSPEPTIDASE"/>
    <property type="match status" value="1"/>
</dbReference>
<dbReference type="GO" id="GO:0005886">
    <property type="term" value="C:plasma membrane"/>
    <property type="evidence" value="ECO:0007669"/>
    <property type="project" value="TreeGrafter"/>
</dbReference>
<dbReference type="Ensembl" id="ENSPKIT00000031667.1">
    <property type="protein sequence ID" value="ENSPKIP00000007606.1"/>
    <property type="gene ID" value="ENSPKIG00000023426.1"/>
</dbReference>
<keyword evidence="6" id="KW-1185">Reference proteome</keyword>
<comment type="catalytic activity">
    <reaction evidence="4">
        <text>an S-substituted glutathione + H2O = an S-substituted L-cysteinylglycine + L-glutamate</text>
        <dbReference type="Rhea" id="RHEA:59468"/>
        <dbReference type="ChEBI" id="CHEBI:15377"/>
        <dbReference type="ChEBI" id="CHEBI:29985"/>
        <dbReference type="ChEBI" id="CHEBI:90779"/>
        <dbReference type="ChEBI" id="CHEBI:143103"/>
        <dbReference type="EC" id="3.4.19.13"/>
    </reaction>
</comment>
<dbReference type="Pfam" id="PF01019">
    <property type="entry name" value="G_glu_transpept"/>
    <property type="match status" value="1"/>
</dbReference>
<dbReference type="InterPro" id="IPR029055">
    <property type="entry name" value="Ntn_hydrolases_N"/>
</dbReference>
<comment type="function">
    <text evidence="4">Cleaves the gamma-glutamyl peptide bond of glutathione and glutathione conjugates.</text>
</comment>
<dbReference type="CTD" id="569734"/>
<dbReference type="EC" id="3.4.19.13" evidence="4"/>
<comment type="subcellular location">
    <subcellularLocation>
        <location evidence="4">Membrane</location>
        <topology evidence="4">Single-pass type II membrane protein</topology>
    </subcellularLocation>
</comment>
<dbReference type="Ensembl" id="ENSPKIT00000031647.1">
    <property type="protein sequence ID" value="ENSPKIP00000007586.1"/>
    <property type="gene ID" value="ENSPKIG00000023426.1"/>
</dbReference>
<reference evidence="5" key="1">
    <citation type="submission" date="2025-05" db="UniProtKB">
        <authorList>
            <consortium name="Ensembl"/>
        </authorList>
    </citation>
    <scope>IDENTIFICATION</scope>
</reference>
<protein>
    <recommendedName>
        <fullName evidence="4">Glutathione hydrolase</fullName>
        <ecNumber evidence="4">2.3.2.2</ecNumber>
        <ecNumber evidence="4">3.4.19.13</ecNumber>
    </recommendedName>
    <alternativeName>
        <fullName evidence="4">Gamma-glutamyltransferase</fullName>
    </alternativeName>
    <alternativeName>
        <fullName evidence="4">Gamma-glutamyltranspeptidase</fullName>
    </alternativeName>
</protein>
<comment type="pathway">
    <text evidence="4">Sulfur metabolism; glutathione metabolism.</text>
</comment>
<evidence type="ECO:0000256" key="2">
    <source>
        <dbReference type="PIRSR" id="PIRSR600101-1"/>
    </source>
</evidence>
<proteinExistence type="inferred from homology"/>
<comment type="catalytic activity">
    <reaction evidence="4">
        <text>glutathione + H2O = L-cysteinylglycine + L-glutamate</text>
        <dbReference type="Rhea" id="RHEA:28807"/>
        <dbReference type="ChEBI" id="CHEBI:15377"/>
        <dbReference type="ChEBI" id="CHEBI:29985"/>
        <dbReference type="ChEBI" id="CHEBI:57925"/>
        <dbReference type="ChEBI" id="CHEBI:61694"/>
        <dbReference type="EC" id="3.4.19.13"/>
    </reaction>
</comment>
<dbReference type="Gene3D" id="3.60.20.40">
    <property type="match status" value="1"/>
</dbReference>
<dbReference type="GO" id="GO:0006954">
    <property type="term" value="P:inflammatory response"/>
    <property type="evidence" value="ECO:0007669"/>
    <property type="project" value="TreeGrafter"/>
</dbReference>
<keyword evidence="4" id="KW-0378">Hydrolase</keyword>
<dbReference type="KEGG" id="pki:111839219"/>
<dbReference type="Proteomes" id="UP000261540">
    <property type="component" value="Unplaced"/>
</dbReference>
<evidence type="ECO:0000256" key="3">
    <source>
        <dbReference type="PIRSR" id="PIRSR600101-2"/>
    </source>
</evidence>
<evidence type="ECO:0000313" key="6">
    <source>
        <dbReference type="Proteomes" id="UP000261540"/>
    </source>
</evidence>
<comment type="similarity">
    <text evidence="1">Belongs to the gamma-glutamyltransferase family.</text>
</comment>
<comment type="catalytic activity">
    <reaction evidence="4">
        <text>an N-terminal (5-L-glutamyl)-[peptide] + an alpha-amino acid = 5-L-glutamyl amino acid + an N-terminal L-alpha-aminoacyl-[peptide]</text>
        <dbReference type="Rhea" id="RHEA:23904"/>
        <dbReference type="Rhea" id="RHEA-COMP:9780"/>
        <dbReference type="Rhea" id="RHEA-COMP:9795"/>
        <dbReference type="ChEBI" id="CHEBI:77644"/>
        <dbReference type="ChEBI" id="CHEBI:78597"/>
        <dbReference type="ChEBI" id="CHEBI:78599"/>
        <dbReference type="ChEBI" id="CHEBI:78608"/>
        <dbReference type="EC" id="2.3.2.2"/>
    </reaction>
</comment>
<dbReference type="InterPro" id="IPR043137">
    <property type="entry name" value="GGT_ssub_C"/>
</dbReference>
<dbReference type="GeneTree" id="ENSGT00940000155794"/>
<evidence type="ECO:0000256" key="1">
    <source>
        <dbReference type="ARBA" id="ARBA00009381"/>
    </source>
</evidence>
<dbReference type="GO" id="GO:0103068">
    <property type="term" value="F:leukotriene C4 gamma-glutamyl transferase activity"/>
    <property type="evidence" value="ECO:0007669"/>
    <property type="project" value="UniProtKB-EC"/>
</dbReference>
<feature type="binding site" evidence="3">
    <location>
        <position position="108"/>
    </location>
    <ligand>
        <name>L-glutamate</name>
        <dbReference type="ChEBI" id="CHEBI:29985"/>
    </ligand>
</feature>
<evidence type="ECO:0000313" key="5">
    <source>
        <dbReference type="Ensembl" id="ENSPKIP00000007586.1"/>
    </source>
</evidence>
<dbReference type="UniPathway" id="UPA00204"/>
<dbReference type="GO" id="GO:1901750">
    <property type="term" value="P:leukotriene D4 biosynthetic process"/>
    <property type="evidence" value="ECO:0007669"/>
    <property type="project" value="TreeGrafter"/>
</dbReference>
<feature type="binding site" evidence="3">
    <location>
        <begin position="396"/>
        <end position="398"/>
    </location>
    <ligand>
        <name>L-glutamate</name>
        <dbReference type="ChEBI" id="CHEBI:29985"/>
    </ligand>
</feature>
<dbReference type="InterPro" id="IPR000101">
    <property type="entry name" value="GGT_peptidase"/>
</dbReference>
<dbReference type="AlphaFoldDB" id="A0A3B3QQ83"/>
<keyword evidence="4" id="KW-0808">Transferase</keyword>